<keyword evidence="3" id="KW-1185">Reference proteome</keyword>
<reference evidence="2 3" key="1">
    <citation type="submission" date="2021-04" db="EMBL/GenBank/DDBJ databases">
        <title>The genome sequence of type strain Ideonella paludis KCTC 32238.</title>
        <authorList>
            <person name="Liu Y."/>
        </authorList>
    </citation>
    <scope>NUCLEOTIDE SEQUENCE [LARGE SCALE GENOMIC DNA]</scope>
    <source>
        <strain evidence="2 3">KCTC 32238</strain>
    </source>
</reference>
<dbReference type="EMBL" id="JAGQDG010000003">
    <property type="protein sequence ID" value="MBQ0935548.1"/>
    <property type="molecule type" value="Genomic_DNA"/>
</dbReference>
<dbReference type="SUPFAM" id="SSF52821">
    <property type="entry name" value="Rhodanese/Cell cycle control phosphatase"/>
    <property type="match status" value="1"/>
</dbReference>
<proteinExistence type="predicted"/>
<sequence>MLSFLLENWSLVAVALVSGGLLLWPTLVGGAGGGVAPNEAVRLMNREKAVVIDVCEPAEFEAGHITGARSIPLAKLEGAKELPSNKNLPLVVVCASGMRSRRAVAQLRKAGYEKADALAGGMKAWREAGLPVETGAR</sequence>
<name>A0ABS5DWM3_9BURK</name>
<dbReference type="RefSeq" id="WP_210808589.1">
    <property type="nucleotide sequence ID" value="NZ_JAGQDG010000003.1"/>
</dbReference>
<gene>
    <name evidence="2" type="ORF">KAK11_09435</name>
</gene>
<accession>A0ABS5DWM3</accession>
<organism evidence="2 3">
    <name type="scientific">Ideonella paludis</name>
    <dbReference type="NCBI Taxonomy" id="1233411"/>
    <lineage>
        <taxon>Bacteria</taxon>
        <taxon>Pseudomonadati</taxon>
        <taxon>Pseudomonadota</taxon>
        <taxon>Betaproteobacteria</taxon>
        <taxon>Burkholderiales</taxon>
        <taxon>Sphaerotilaceae</taxon>
        <taxon>Ideonella</taxon>
    </lineage>
</organism>
<dbReference type="PANTHER" id="PTHR43031">
    <property type="entry name" value="FAD-DEPENDENT OXIDOREDUCTASE"/>
    <property type="match status" value="1"/>
</dbReference>
<dbReference type="Pfam" id="PF00581">
    <property type="entry name" value="Rhodanese"/>
    <property type="match status" value="1"/>
</dbReference>
<dbReference type="Gene3D" id="3.40.250.10">
    <property type="entry name" value="Rhodanese-like domain"/>
    <property type="match status" value="1"/>
</dbReference>
<evidence type="ECO:0000259" key="1">
    <source>
        <dbReference type="PROSITE" id="PS50206"/>
    </source>
</evidence>
<dbReference type="Proteomes" id="UP000672097">
    <property type="component" value="Unassembled WGS sequence"/>
</dbReference>
<dbReference type="InterPro" id="IPR050229">
    <property type="entry name" value="GlpE_sulfurtransferase"/>
</dbReference>
<feature type="domain" description="Rhodanese" evidence="1">
    <location>
        <begin position="45"/>
        <end position="134"/>
    </location>
</feature>
<comment type="caution">
    <text evidence="2">The sequence shown here is derived from an EMBL/GenBank/DDBJ whole genome shotgun (WGS) entry which is preliminary data.</text>
</comment>
<dbReference type="PANTHER" id="PTHR43031:SF18">
    <property type="entry name" value="RHODANESE-RELATED SULFURTRANSFERASES"/>
    <property type="match status" value="1"/>
</dbReference>
<dbReference type="SMART" id="SM00450">
    <property type="entry name" value="RHOD"/>
    <property type="match status" value="1"/>
</dbReference>
<dbReference type="PROSITE" id="PS50206">
    <property type="entry name" value="RHODANESE_3"/>
    <property type="match status" value="1"/>
</dbReference>
<protein>
    <submittedName>
        <fullName evidence="2">Rhodanese-like domain-containing protein</fullName>
    </submittedName>
</protein>
<dbReference type="CDD" id="cd00158">
    <property type="entry name" value="RHOD"/>
    <property type="match status" value="1"/>
</dbReference>
<dbReference type="InterPro" id="IPR036873">
    <property type="entry name" value="Rhodanese-like_dom_sf"/>
</dbReference>
<dbReference type="InterPro" id="IPR001763">
    <property type="entry name" value="Rhodanese-like_dom"/>
</dbReference>
<evidence type="ECO:0000313" key="2">
    <source>
        <dbReference type="EMBL" id="MBQ0935548.1"/>
    </source>
</evidence>
<evidence type="ECO:0000313" key="3">
    <source>
        <dbReference type="Proteomes" id="UP000672097"/>
    </source>
</evidence>